<dbReference type="PANTHER" id="PTHR43547:SF2">
    <property type="entry name" value="HYBRID SIGNAL TRANSDUCTION HISTIDINE KINASE C"/>
    <property type="match status" value="1"/>
</dbReference>
<keyword evidence="6" id="KW-0547">Nucleotide-binding</keyword>
<dbReference type="GO" id="GO:0005524">
    <property type="term" value="F:ATP binding"/>
    <property type="evidence" value="ECO:0007669"/>
    <property type="project" value="UniProtKB-KW"/>
</dbReference>
<name>A0AAX2EFJ0_9BACI</name>
<dbReference type="Gene3D" id="3.40.50.2300">
    <property type="match status" value="1"/>
</dbReference>
<dbReference type="PRINTS" id="PR00344">
    <property type="entry name" value="BCTRLSENSOR"/>
</dbReference>
<dbReference type="SUPFAM" id="SSF55874">
    <property type="entry name" value="ATPase domain of HSP90 chaperone/DNA topoisomerase II/histidine kinase"/>
    <property type="match status" value="2"/>
</dbReference>
<keyword evidence="4 10" id="KW-0597">Phosphoprotein</keyword>
<organism evidence="14 15">
    <name type="scientific">Terribacillus saccharophilus</name>
    <dbReference type="NCBI Taxonomy" id="361277"/>
    <lineage>
        <taxon>Bacteria</taxon>
        <taxon>Bacillati</taxon>
        <taxon>Bacillota</taxon>
        <taxon>Bacilli</taxon>
        <taxon>Bacillales</taxon>
        <taxon>Bacillaceae</taxon>
        <taxon>Terribacillus</taxon>
    </lineage>
</organism>
<dbReference type="InterPro" id="IPR036097">
    <property type="entry name" value="HisK_dim/P_sf"/>
</dbReference>
<dbReference type="FunFam" id="3.30.565.10:FF:000006">
    <property type="entry name" value="Sensor histidine kinase WalK"/>
    <property type="match status" value="1"/>
</dbReference>
<dbReference type="RefSeq" id="WP_093880542.1">
    <property type="nucleotide sequence ID" value="NZ_FOCD01000002.1"/>
</dbReference>
<comment type="caution">
    <text evidence="14">The sequence shown here is derived from an EMBL/GenBank/DDBJ whole genome shotgun (WGS) entry which is preliminary data.</text>
</comment>
<keyword evidence="11" id="KW-0472">Membrane</keyword>
<feature type="domain" description="Histidine kinase" evidence="12">
    <location>
        <begin position="417"/>
        <end position="633"/>
    </location>
</feature>
<feature type="transmembrane region" description="Helical" evidence="11">
    <location>
        <begin position="334"/>
        <end position="357"/>
    </location>
</feature>
<dbReference type="InterPro" id="IPR011006">
    <property type="entry name" value="CheY-like_superfamily"/>
</dbReference>
<keyword evidence="7 14" id="KW-0418">Kinase</keyword>
<evidence type="ECO:0000256" key="11">
    <source>
        <dbReference type="SAM" id="Phobius"/>
    </source>
</evidence>
<dbReference type="AlphaFoldDB" id="A0AAX2EFJ0"/>
<dbReference type="SUPFAM" id="SSF47384">
    <property type="entry name" value="Homodimeric domain of signal transducing histidine kinase"/>
    <property type="match status" value="1"/>
</dbReference>
<sequence>MKRSTKLVIILAFAVVLTLGRIIWYHTQIPDVQPEAAGGQLDARQVDFSNSHSIALDGDWKQTGKADNPLYTQLPKYMQSEAAGTYEITIQTGEQADHYALSIRSLYSNFSVYANDQLVYQTTDFENGPPTPVAITDLRANENDQLKIRLTFDEFHGNERDRSLINVRFGSSQQIQKETYQAGLLQFFVAAIIFIHALYAFVLYLMKPKKIGTLFFSVAAILASLAVVTSDYNTLGYVMPLSHEWYVRTIYFSYVGLSFFFLLFVVFTFTKAASKWPFKVLYLLFTAYLIYILAAPIEIVRYVIGIAISLVVAFTLIFWILFRTVFLSKERALPLFLAGAAVVSHVAWTIVVGNLPFLKDTLQAAIKAGFYPFDITIALVCFCSFWFLRFFQTETENEQYIEQLEVEQKRKDQFLANTSHELRTPLHGMMNMVQNVLEQENKLTNQSRYQLELIHTLSRKMSYLINDLIDVNQLKSNKIRLEPSSISIEPILVGTADMLRFMADEKDVTIHMRLSESVPYIYADEHRVTQIVTNMLHNALKFTPAGNITIEVSSDASHLYVKVIDTGIGMDAKTQARIFIPYEKGENSISESEGIGLGLSISRQLAELHGGSLTAESVLGEGSVFTLSLPLDADRTELYKVKTMSLIESAASEQLSEPHIQAFSGYRILAIDDDPVNLMVLKQALEADGYQISTTASATEFVHQLDTYRWDLLIIDVMMPEISGFRLTKRIRSRYSLTELPVLLLTARSQPEDVYAGFQAGANEYVSKPVDMLELKMRIKSLLELKSSIEDRLSMEAAWLQAQIHPHFLFNTLNTIGALSAIDNDRMLRLLQEFGNYLQASFNGNNLSSSIPIEKEMDLVRSYLYIQKERFGERLQVNWEIDHNIQFSLPPLTLQPLVENAILHGLQPKEDGGTILIHLFRKGNNAFIQIKDDGIGIPPDKQRLLHPFDGHRNSIGLINTHIRLQKLNGCGLILCSEEGLGTTIQISIPLG</sequence>
<dbReference type="InterPro" id="IPR005467">
    <property type="entry name" value="His_kinase_dom"/>
</dbReference>
<comment type="catalytic activity">
    <reaction evidence="1">
        <text>ATP + protein L-histidine = ADP + protein N-phospho-L-histidine.</text>
        <dbReference type="EC" id="2.7.13.3"/>
    </reaction>
</comment>
<dbReference type="EC" id="2.7.13.3" evidence="3"/>
<evidence type="ECO:0000259" key="12">
    <source>
        <dbReference type="PROSITE" id="PS50109"/>
    </source>
</evidence>
<protein>
    <recommendedName>
        <fullName evidence="3">histidine kinase</fullName>
        <ecNumber evidence="3">2.7.13.3</ecNumber>
    </recommendedName>
</protein>
<comment type="subcellular location">
    <subcellularLocation>
        <location evidence="2">Cell membrane</location>
        <topology evidence="2">Multi-pass membrane protein</topology>
    </subcellularLocation>
</comment>
<evidence type="ECO:0000256" key="1">
    <source>
        <dbReference type="ARBA" id="ARBA00000085"/>
    </source>
</evidence>
<dbReference type="EMBL" id="FOCD01000002">
    <property type="protein sequence ID" value="SEN30962.1"/>
    <property type="molecule type" value="Genomic_DNA"/>
</dbReference>
<dbReference type="InterPro" id="IPR003594">
    <property type="entry name" value="HATPase_dom"/>
</dbReference>
<evidence type="ECO:0000256" key="8">
    <source>
        <dbReference type="ARBA" id="ARBA00022840"/>
    </source>
</evidence>
<evidence type="ECO:0000256" key="3">
    <source>
        <dbReference type="ARBA" id="ARBA00012438"/>
    </source>
</evidence>
<evidence type="ECO:0000256" key="7">
    <source>
        <dbReference type="ARBA" id="ARBA00022777"/>
    </source>
</evidence>
<dbReference type="InterPro" id="IPR004358">
    <property type="entry name" value="Sig_transdc_His_kin-like_C"/>
</dbReference>
<evidence type="ECO:0000256" key="10">
    <source>
        <dbReference type="PROSITE-ProRule" id="PRU00169"/>
    </source>
</evidence>
<dbReference type="InterPro" id="IPR001789">
    <property type="entry name" value="Sig_transdc_resp-reg_receiver"/>
</dbReference>
<feature type="transmembrane region" description="Helical" evidence="11">
    <location>
        <begin position="276"/>
        <end position="293"/>
    </location>
</feature>
<dbReference type="SMART" id="SM00387">
    <property type="entry name" value="HATPase_c"/>
    <property type="match status" value="2"/>
</dbReference>
<dbReference type="InterPro" id="IPR010559">
    <property type="entry name" value="Sig_transdc_His_kin_internal"/>
</dbReference>
<dbReference type="SUPFAM" id="SSF52172">
    <property type="entry name" value="CheY-like"/>
    <property type="match status" value="1"/>
</dbReference>
<keyword evidence="5" id="KW-0808">Transferase</keyword>
<dbReference type="GO" id="GO:0005886">
    <property type="term" value="C:plasma membrane"/>
    <property type="evidence" value="ECO:0007669"/>
    <property type="project" value="UniProtKB-SubCell"/>
</dbReference>
<keyword evidence="9" id="KW-0902">Two-component regulatory system</keyword>
<accession>A0AAX2EFJ0</accession>
<evidence type="ECO:0000256" key="9">
    <source>
        <dbReference type="ARBA" id="ARBA00023012"/>
    </source>
</evidence>
<feature type="transmembrane region" description="Helical" evidence="11">
    <location>
        <begin position="250"/>
        <end position="269"/>
    </location>
</feature>
<evidence type="ECO:0000256" key="5">
    <source>
        <dbReference type="ARBA" id="ARBA00022679"/>
    </source>
</evidence>
<feature type="transmembrane region" description="Helical" evidence="11">
    <location>
        <begin position="211"/>
        <end position="230"/>
    </location>
</feature>
<dbReference type="SMART" id="SM00388">
    <property type="entry name" value="HisKA"/>
    <property type="match status" value="1"/>
</dbReference>
<dbReference type="InterPro" id="IPR036890">
    <property type="entry name" value="HATPase_C_sf"/>
</dbReference>
<evidence type="ECO:0000313" key="15">
    <source>
        <dbReference type="Proteomes" id="UP000199735"/>
    </source>
</evidence>
<dbReference type="CDD" id="cd16922">
    <property type="entry name" value="HATPase_EvgS-ArcB-TorS-like"/>
    <property type="match status" value="1"/>
</dbReference>
<dbReference type="Gene3D" id="3.30.565.10">
    <property type="entry name" value="Histidine kinase-like ATPase, C-terminal domain"/>
    <property type="match status" value="2"/>
</dbReference>
<keyword evidence="11" id="KW-0812">Transmembrane</keyword>
<dbReference type="PANTHER" id="PTHR43547">
    <property type="entry name" value="TWO-COMPONENT HISTIDINE KINASE"/>
    <property type="match status" value="1"/>
</dbReference>
<dbReference type="GO" id="GO:0000155">
    <property type="term" value="F:phosphorelay sensor kinase activity"/>
    <property type="evidence" value="ECO:0007669"/>
    <property type="project" value="InterPro"/>
</dbReference>
<dbReference type="InterPro" id="IPR003661">
    <property type="entry name" value="HisK_dim/P_dom"/>
</dbReference>
<evidence type="ECO:0000256" key="6">
    <source>
        <dbReference type="ARBA" id="ARBA00022741"/>
    </source>
</evidence>
<dbReference type="Pfam" id="PF00072">
    <property type="entry name" value="Response_reg"/>
    <property type="match status" value="1"/>
</dbReference>
<dbReference type="CDD" id="cd00082">
    <property type="entry name" value="HisKA"/>
    <property type="match status" value="1"/>
</dbReference>
<keyword evidence="11" id="KW-1133">Transmembrane helix</keyword>
<dbReference type="PROSITE" id="PS50110">
    <property type="entry name" value="RESPONSE_REGULATORY"/>
    <property type="match status" value="1"/>
</dbReference>
<feature type="transmembrane region" description="Helical" evidence="11">
    <location>
        <begin position="184"/>
        <end position="204"/>
    </location>
</feature>
<dbReference type="Proteomes" id="UP000199735">
    <property type="component" value="Unassembled WGS sequence"/>
</dbReference>
<dbReference type="PROSITE" id="PS50109">
    <property type="entry name" value="HIS_KIN"/>
    <property type="match status" value="1"/>
</dbReference>
<feature type="transmembrane region" description="Helical" evidence="11">
    <location>
        <begin position="299"/>
        <end position="322"/>
    </location>
</feature>
<proteinExistence type="predicted"/>
<reference evidence="14 15" key="1">
    <citation type="submission" date="2016-10" db="EMBL/GenBank/DDBJ databases">
        <authorList>
            <person name="Varghese N."/>
            <person name="Submissions S."/>
        </authorList>
    </citation>
    <scope>NUCLEOTIDE SEQUENCE [LARGE SCALE GENOMIC DNA]</scope>
    <source>
        <strain evidence="14 15">DSM 21619</strain>
    </source>
</reference>
<feature type="modified residue" description="4-aspartylphosphate" evidence="10">
    <location>
        <position position="716"/>
    </location>
</feature>
<feature type="domain" description="Response regulatory" evidence="13">
    <location>
        <begin position="667"/>
        <end position="783"/>
    </location>
</feature>
<evidence type="ECO:0000259" key="13">
    <source>
        <dbReference type="PROSITE" id="PS50110"/>
    </source>
</evidence>
<evidence type="ECO:0000256" key="4">
    <source>
        <dbReference type="ARBA" id="ARBA00022553"/>
    </source>
</evidence>
<gene>
    <name evidence="14" type="ORF">SAMN04489762_1927</name>
</gene>
<dbReference type="Gene3D" id="1.10.287.130">
    <property type="match status" value="1"/>
</dbReference>
<evidence type="ECO:0000256" key="2">
    <source>
        <dbReference type="ARBA" id="ARBA00004651"/>
    </source>
</evidence>
<dbReference type="Pfam" id="PF06580">
    <property type="entry name" value="His_kinase"/>
    <property type="match status" value="1"/>
</dbReference>
<evidence type="ECO:0000313" key="14">
    <source>
        <dbReference type="EMBL" id="SEN30962.1"/>
    </source>
</evidence>
<dbReference type="Pfam" id="PF00512">
    <property type="entry name" value="HisKA"/>
    <property type="match status" value="1"/>
</dbReference>
<dbReference type="SMART" id="SM00448">
    <property type="entry name" value="REC"/>
    <property type="match status" value="1"/>
</dbReference>
<keyword evidence="8" id="KW-0067">ATP-binding</keyword>
<dbReference type="Pfam" id="PF02518">
    <property type="entry name" value="HATPase_c"/>
    <property type="match status" value="2"/>
</dbReference>